<accession>W6QA44</accession>
<organism evidence="2 3">
    <name type="scientific">Penicillium roqueforti (strain FM164)</name>
    <dbReference type="NCBI Taxonomy" id="1365484"/>
    <lineage>
        <taxon>Eukaryota</taxon>
        <taxon>Fungi</taxon>
        <taxon>Dikarya</taxon>
        <taxon>Ascomycota</taxon>
        <taxon>Pezizomycotina</taxon>
        <taxon>Eurotiomycetes</taxon>
        <taxon>Eurotiomycetidae</taxon>
        <taxon>Eurotiales</taxon>
        <taxon>Aspergillaceae</taxon>
        <taxon>Penicillium</taxon>
    </lineage>
</organism>
<protein>
    <submittedName>
        <fullName evidence="2">Genomic scaffold, ProqFM164S01</fullName>
    </submittedName>
</protein>
<name>W6QA44_PENRF</name>
<dbReference type="EMBL" id="HG792015">
    <property type="protein sequence ID" value="CDM26662.1"/>
    <property type="molecule type" value="Genomic_DNA"/>
</dbReference>
<sequence length="83" mass="9390">MSFTQKQEKTSNLVKIDRKKLGALSKVTPSSVRTVHTKGRRTLEKWEETVISGATKKAEEHERIDEDNPDEAVEAAHVEDTEN</sequence>
<reference evidence="2" key="1">
    <citation type="journal article" date="2014" name="Nat. Commun.">
        <title>Multiple recent horizontal transfers of a large genomic region in cheese making fungi.</title>
        <authorList>
            <person name="Cheeseman K."/>
            <person name="Ropars J."/>
            <person name="Renault P."/>
            <person name="Dupont J."/>
            <person name="Gouzy J."/>
            <person name="Branca A."/>
            <person name="Abraham A.L."/>
            <person name="Ceppi M."/>
            <person name="Conseiller E."/>
            <person name="Debuchy R."/>
            <person name="Malagnac F."/>
            <person name="Goarin A."/>
            <person name="Silar P."/>
            <person name="Lacoste S."/>
            <person name="Sallet E."/>
            <person name="Bensimon A."/>
            <person name="Giraud T."/>
            <person name="Brygoo Y."/>
        </authorList>
    </citation>
    <scope>NUCLEOTIDE SEQUENCE [LARGE SCALE GENOMIC DNA]</scope>
    <source>
        <strain evidence="2">FM164</strain>
    </source>
</reference>
<evidence type="ECO:0000313" key="2">
    <source>
        <dbReference type="EMBL" id="CDM26662.1"/>
    </source>
</evidence>
<feature type="region of interest" description="Disordered" evidence="1">
    <location>
        <begin position="52"/>
        <end position="83"/>
    </location>
</feature>
<dbReference type="OrthoDB" id="5403747at2759"/>
<keyword evidence="3" id="KW-1185">Reference proteome</keyword>
<evidence type="ECO:0000313" key="3">
    <source>
        <dbReference type="Proteomes" id="UP000030686"/>
    </source>
</evidence>
<gene>
    <name evidence="2" type="ORF">PROQFM164_S01g000471</name>
</gene>
<dbReference type="Proteomes" id="UP000030686">
    <property type="component" value="Unassembled WGS sequence"/>
</dbReference>
<dbReference type="AlphaFoldDB" id="W6QA44"/>
<feature type="compositionally biased region" description="Basic and acidic residues" evidence="1">
    <location>
        <begin position="74"/>
        <end position="83"/>
    </location>
</feature>
<evidence type="ECO:0000256" key="1">
    <source>
        <dbReference type="SAM" id="MobiDB-lite"/>
    </source>
</evidence>
<proteinExistence type="predicted"/>
<feature type="compositionally biased region" description="Basic and acidic residues" evidence="1">
    <location>
        <begin position="56"/>
        <end position="66"/>
    </location>
</feature>